<comment type="caution">
    <text evidence="9">The sequence shown here is derived from an EMBL/GenBank/DDBJ whole genome shotgun (WGS) entry which is preliminary data.</text>
</comment>
<dbReference type="InterPro" id="IPR052202">
    <property type="entry name" value="Yeast_MetPath_Reg"/>
</dbReference>
<evidence type="ECO:0000313" key="9">
    <source>
        <dbReference type="EMBL" id="KAL1864755.1"/>
    </source>
</evidence>
<dbReference type="Pfam" id="PF04082">
    <property type="entry name" value="Fungal_trans"/>
    <property type="match status" value="1"/>
</dbReference>
<feature type="domain" description="Xylanolytic transcriptional activator regulatory" evidence="8">
    <location>
        <begin position="238"/>
        <end position="312"/>
    </location>
</feature>
<keyword evidence="2" id="KW-0479">Metal-binding</keyword>
<keyword evidence="3" id="KW-0862">Zinc</keyword>
<evidence type="ECO:0000256" key="5">
    <source>
        <dbReference type="ARBA" id="ARBA00023125"/>
    </source>
</evidence>
<dbReference type="SMART" id="SM00906">
    <property type="entry name" value="Fungal_trans"/>
    <property type="match status" value="1"/>
</dbReference>
<keyword evidence="6" id="KW-0804">Transcription</keyword>
<comment type="subcellular location">
    <subcellularLocation>
        <location evidence="1">Nucleus</location>
    </subcellularLocation>
</comment>
<evidence type="ECO:0000313" key="10">
    <source>
        <dbReference type="Proteomes" id="UP001583177"/>
    </source>
</evidence>
<dbReference type="InterPro" id="IPR007219">
    <property type="entry name" value="XnlR_reg_dom"/>
</dbReference>
<keyword evidence="7" id="KW-0539">Nucleus</keyword>
<dbReference type="PANTHER" id="PTHR47782:SF12">
    <property type="entry name" value="ZN(II)2CYS6 TRANSCRIPTION FACTOR (EUROFUNG)"/>
    <property type="match status" value="1"/>
</dbReference>
<evidence type="ECO:0000256" key="1">
    <source>
        <dbReference type="ARBA" id="ARBA00004123"/>
    </source>
</evidence>
<accession>A0ABR3WMF3</accession>
<organism evidence="9 10">
    <name type="scientific">Diaporthe australafricana</name>
    <dbReference type="NCBI Taxonomy" id="127596"/>
    <lineage>
        <taxon>Eukaryota</taxon>
        <taxon>Fungi</taxon>
        <taxon>Dikarya</taxon>
        <taxon>Ascomycota</taxon>
        <taxon>Pezizomycotina</taxon>
        <taxon>Sordariomycetes</taxon>
        <taxon>Sordariomycetidae</taxon>
        <taxon>Diaporthales</taxon>
        <taxon>Diaporthaceae</taxon>
        <taxon>Diaporthe</taxon>
    </lineage>
</organism>
<name>A0ABR3WMF3_9PEZI</name>
<evidence type="ECO:0000256" key="7">
    <source>
        <dbReference type="ARBA" id="ARBA00023242"/>
    </source>
</evidence>
<feature type="non-terminal residue" evidence="9">
    <location>
        <position position="1"/>
    </location>
</feature>
<evidence type="ECO:0000259" key="8">
    <source>
        <dbReference type="SMART" id="SM00906"/>
    </source>
</evidence>
<keyword evidence="5" id="KW-0238">DNA-binding</keyword>
<evidence type="ECO:0000256" key="6">
    <source>
        <dbReference type="ARBA" id="ARBA00023163"/>
    </source>
</evidence>
<protein>
    <recommendedName>
        <fullName evidence="8">Xylanolytic transcriptional activator regulatory domain-containing protein</fullName>
    </recommendedName>
</protein>
<keyword evidence="4" id="KW-0805">Transcription regulation</keyword>
<proteinExistence type="predicted"/>
<dbReference type="Proteomes" id="UP001583177">
    <property type="component" value="Unassembled WGS sequence"/>
</dbReference>
<reference evidence="9 10" key="1">
    <citation type="journal article" date="2024" name="IMA Fungus">
        <title>IMA Genome - F19 : A genome assembly and annotation guide to empower mycologists, including annotated draft genome sequences of Ceratocystis pirilliformis, Diaporthe australafricana, Fusarium ophioides, Paecilomyces lecythidis, and Sporothrix stenoceras.</title>
        <authorList>
            <person name="Aylward J."/>
            <person name="Wilson A.M."/>
            <person name="Visagie C.M."/>
            <person name="Spraker J."/>
            <person name="Barnes I."/>
            <person name="Buitendag C."/>
            <person name="Ceriani C."/>
            <person name="Del Mar Angel L."/>
            <person name="du Plessis D."/>
            <person name="Fuchs T."/>
            <person name="Gasser K."/>
            <person name="Kramer D."/>
            <person name="Li W."/>
            <person name="Munsamy K."/>
            <person name="Piso A."/>
            <person name="Price J.L."/>
            <person name="Sonnekus B."/>
            <person name="Thomas C."/>
            <person name="van der Nest A."/>
            <person name="van Dijk A."/>
            <person name="van Heerden A."/>
            <person name="van Vuuren N."/>
            <person name="Yilmaz N."/>
            <person name="Duong T.A."/>
            <person name="van der Merwe N.A."/>
            <person name="Wingfield M.J."/>
            <person name="Wingfield B.D."/>
        </authorList>
    </citation>
    <scope>NUCLEOTIDE SEQUENCE [LARGE SCALE GENOMIC DNA]</scope>
    <source>
        <strain evidence="9 10">CMW 18300</strain>
    </source>
</reference>
<dbReference type="PANTHER" id="PTHR47782">
    <property type="entry name" value="ZN(II)2CYS6 TRANSCRIPTION FACTOR (EUROFUNG)-RELATED"/>
    <property type="match status" value="1"/>
</dbReference>
<sequence length="551" mass="61137">YIKNLEDHVAYLENLLAFHGVRDVGTSSPTDLPRANPSLAPTTQLFDHGPDVMDGQVLANSLQTGSFSREFAGQSGLSLLRSLLSGPIGLVSQTVKPLNGRSIADELPQQICTSMPPQEVVRKLTEAYFEHSDFFSPIMLSKSDFLSSTEELHDDISAASQHHINAKFQAMMVFAIAVLLLNRTDPSVPMARSEAYFNAAVELVSGSPDLTCTGNLDHLANLLLVVQDCSFSSNLAGAWHFVGLATRLAIELGLHQANPASAGQSAHQVSQRRWLFWSTYVLERNLCVVTGRPFSIPDESISVSLPTVEESDPRRALAVHMIECRRLESEIYATLHYHSSPNGAVLDRSAWRENMRQRLVAWHDSVPALEYTSQLAPAGTFDGMFYINLVQLYYPSQHLPSHSASDLAMLSRSAIETVNCYKHSFRAGELRFYWRTVHNLFRSGMAAVYCTRGSRLQPDAQVDLNGLANSIQSCCSLLWGMVERYPAARAYRDIFENVVDSLNDRNEHQEPAGPLYQDLNLAGTSSQMIDVLSWDIMPTPSLNQYENNPDS</sequence>
<evidence type="ECO:0000256" key="4">
    <source>
        <dbReference type="ARBA" id="ARBA00023015"/>
    </source>
</evidence>
<gene>
    <name evidence="9" type="ORF">Daus18300_007557</name>
</gene>
<dbReference type="EMBL" id="JAWRVE010000066">
    <property type="protein sequence ID" value="KAL1864755.1"/>
    <property type="molecule type" value="Genomic_DNA"/>
</dbReference>
<evidence type="ECO:0000256" key="2">
    <source>
        <dbReference type="ARBA" id="ARBA00022723"/>
    </source>
</evidence>
<evidence type="ECO:0000256" key="3">
    <source>
        <dbReference type="ARBA" id="ARBA00022833"/>
    </source>
</evidence>
<dbReference type="CDD" id="cd12148">
    <property type="entry name" value="fungal_TF_MHR"/>
    <property type="match status" value="1"/>
</dbReference>
<keyword evidence="10" id="KW-1185">Reference proteome</keyword>